<dbReference type="GO" id="GO:0005634">
    <property type="term" value="C:nucleus"/>
    <property type="evidence" value="ECO:0007669"/>
    <property type="project" value="TreeGrafter"/>
</dbReference>
<dbReference type="KEGG" id="aaf:AURANDRAFT_72478"/>
<sequence length="1523" mass="159461">MQQQLHLISWNVAGWRTTLEEMTRTTKARKGRSPEEEHQAALRSWLERLRADVVCLQEVKLKRSDVEAQARLLGAAADDGSWETYWCCNDGKARGQRAGLNGVATLVRGGAFGVLRADAKPLGDPDFDDEGRCLVTEHGGFVLFNVYVPNAGGGARVAYKMAWLRALRSAMDRERAATGKPAILAGDLNAKMGPNDSHWTFRSVDCGRLAAAAAAAALDDAQRASLEAAAAAWPAVRASLRRRDVAAVTTENPTTREKHDRFRCRAVPAGGGAPVQLAPYEAQRSAAFANYETEGLAVDGDGDVVAGPAPPGGFPVRPPDVLDVDCALEALEKLGGAHVPRETMRRALGALAPPPPAPTAPGALPASSTAWLLGLRDVDGMVDSLDALHPQRSERFTCWHQYHNKRYENVGSRIDYVLVDRALFEAAAPVAGALDAGLRSDVDANTARAARGAAVLDGRWAPAGFDQGRTRVRNSQLQRLLARPFSTRFDGGGLRDGRASDYLHHSSHAPHTGIRYTPPTWSDHVAATLCLGAAPADAAPRAARAAGDAQPHAKVRTITQFFSAAKPGAKPSAKPKPPPPPKRKSPPTIRDFFAKKPKAPAMALQCGSGLGAAAVHVQRCASWPLAEIVTAHRTDLLVTEFASLDEAEEAWGKLSLLHASVLFVGPKALRSYGRTHSIRRWKERSARLEARLPGEYDVRGATIAGRVVSEIAATDARMRRRLGAGFAAPAWVAHFLARRAAVDPCIAACPAVAAARALAALPRPPMPTGDADALLRALDAGGVPTREAHVSATVKAALDAVAGASPAGARAVAAWVRGLARLEPLRRGPGRALALPVDALDADRLAAALRSGAPRVSVAAATGADGRHRYALARAAKGCEIPNFKGSYLGHFPLALSLFLPALGASLATAPRRFKAFAAVEEALRRLDPQASLRAPPPPARRLSSRVRGLAAAEIEERRADLAAYVERLLDAYDGLGARARGAVASWLAGLAAPDAPDPRPGSRVLAARAREPPGRDALLSLCGPDDVARPARRAPSDDDLYRLASECRAVAPPAPRGAEALATLSEATAGTLAALGERVDGALGTERPGRRAPGSLRAPAPGGALATAAVGGGPEAVALGGALETTTAAVGATTEFLADGLFAIGDGLMGLGLGVPATGRRHRCGSLEAQVDEATRAAALARGRCSTLEYHVDEAHHMAPLARATATSAAAEAALAEATAAKETCEALLCDGLFVDACAAEKYLEGRECTDCPAGHTCDGTTATKCAADKYVDANACLACPAGLACDGTDAMYFVADKIELETMLVAWKENATSAKVNSAADNCVCYEGEAADRIRLSDYDDCLHITGDGILDLDYTQIVGGDGNDVIVITGGDIDYIYGGDGDDVLTLTGDGFEEVNGGDGDDTITIFGDDARWIDGGSGDDAIIIYGNNPSVVEGGSGDDSCSIIGEFEEDYVNSCEREADVPLVSTMKVLYDIKVEDVDEANEISGRITSADPAAVSVEGLEDVTCLSIAAPANYTTFA</sequence>
<gene>
    <name evidence="9" type="ORF">AURANDRAFT_72478</name>
</gene>
<dbReference type="Gene3D" id="2.160.20.160">
    <property type="match status" value="1"/>
</dbReference>
<dbReference type="InterPro" id="IPR005135">
    <property type="entry name" value="Endo/exonuclease/phosphatase"/>
</dbReference>
<dbReference type="GO" id="GO:0006284">
    <property type="term" value="P:base-excision repair"/>
    <property type="evidence" value="ECO:0007669"/>
    <property type="project" value="TreeGrafter"/>
</dbReference>
<proteinExistence type="inferred from homology"/>
<feature type="binding site" evidence="5">
    <location>
        <position position="58"/>
    </location>
    <ligand>
        <name>Mg(2+)</name>
        <dbReference type="ChEBI" id="CHEBI:18420"/>
        <label>1</label>
    </ligand>
</feature>
<dbReference type="Pfam" id="PF03372">
    <property type="entry name" value="Exo_endo_phos"/>
    <property type="match status" value="1"/>
</dbReference>
<keyword evidence="4 5" id="KW-0460">Magnesium</keyword>
<feature type="binding site" evidence="5">
    <location>
        <position position="187"/>
    </location>
    <ligand>
        <name>Mg(2+)</name>
        <dbReference type="ChEBI" id="CHEBI:18420"/>
        <label>1</label>
    </ligand>
</feature>
<keyword evidence="3" id="KW-0378">Hydrolase</keyword>
<evidence type="ECO:0000256" key="1">
    <source>
        <dbReference type="ARBA" id="ARBA00007092"/>
    </source>
</evidence>
<comment type="cofactor">
    <cofactor evidence="5">
        <name>Mg(2+)</name>
        <dbReference type="ChEBI" id="CHEBI:18420"/>
    </cofactor>
    <cofactor evidence="5">
        <name>Mn(2+)</name>
        <dbReference type="ChEBI" id="CHEBI:29035"/>
    </cofactor>
    <text evidence="5">Probably binds two magnesium or manganese ions per subunit.</text>
</comment>
<dbReference type="SUPFAM" id="SSF56219">
    <property type="entry name" value="DNase I-like"/>
    <property type="match status" value="1"/>
</dbReference>
<dbReference type="GO" id="GO:0003906">
    <property type="term" value="F:DNA-(apurinic or apyrimidinic site) endonuclease activity"/>
    <property type="evidence" value="ECO:0007669"/>
    <property type="project" value="TreeGrafter"/>
</dbReference>
<evidence type="ECO:0000259" key="8">
    <source>
        <dbReference type="Pfam" id="PF03372"/>
    </source>
</evidence>
<dbReference type="PANTHER" id="PTHR22748">
    <property type="entry name" value="AP ENDONUCLEASE"/>
    <property type="match status" value="1"/>
</dbReference>
<dbReference type="GO" id="GO:0046872">
    <property type="term" value="F:metal ion binding"/>
    <property type="evidence" value="ECO:0007669"/>
    <property type="project" value="UniProtKB-KW"/>
</dbReference>
<dbReference type="PANTHER" id="PTHR22748:SF6">
    <property type="entry name" value="DNA-(APURINIC OR APYRIMIDINIC SITE) ENDONUCLEASE"/>
    <property type="match status" value="1"/>
</dbReference>
<dbReference type="EMBL" id="GL833149">
    <property type="protein sequence ID" value="EGB04556.1"/>
    <property type="molecule type" value="Genomic_DNA"/>
</dbReference>
<dbReference type="InterPro" id="IPR036691">
    <property type="entry name" value="Endo/exonu/phosph_ase_sf"/>
</dbReference>
<dbReference type="PROSITE" id="PS00726">
    <property type="entry name" value="AP_NUCLEASE_F1_1"/>
    <property type="match status" value="1"/>
</dbReference>
<keyword evidence="5" id="KW-0464">Manganese</keyword>
<feature type="binding site" evidence="5">
    <location>
        <position position="189"/>
    </location>
    <ligand>
        <name>Mg(2+)</name>
        <dbReference type="ChEBI" id="CHEBI:18420"/>
        <label>1</label>
    </ligand>
</feature>
<evidence type="ECO:0000256" key="7">
    <source>
        <dbReference type="SAM" id="MobiDB-lite"/>
    </source>
</evidence>
<feature type="domain" description="Endonuclease/exonuclease/phosphatase" evidence="8">
    <location>
        <begin position="35"/>
        <end position="199"/>
    </location>
</feature>
<feature type="binding site" evidence="5">
    <location>
        <position position="11"/>
    </location>
    <ligand>
        <name>Mg(2+)</name>
        <dbReference type="ChEBI" id="CHEBI:18420"/>
        <label>1</label>
    </ligand>
</feature>
<dbReference type="Proteomes" id="UP000002729">
    <property type="component" value="Unassembled WGS sequence"/>
</dbReference>
<dbReference type="GO" id="GO:0008081">
    <property type="term" value="F:phosphoric diester hydrolase activity"/>
    <property type="evidence" value="ECO:0007669"/>
    <property type="project" value="TreeGrafter"/>
</dbReference>
<keyword evidence="10" id="KW-1185">Reference proteome</keyword>
<evidence type="ECO:0000313" key="10">
    <source>
        <dbReference type="Proteomes" id="UP000002729"/>
    </source>
</evidence>
<dbReference type="PRINTS" id="PR00313">
    <property type="entry name" value="CABNDNGRPT"/>
</dbReference>
<dbReference type="InterPro" id="IPR004808">
    <property type="entry name" value="AP_endonuc_1"/>
</dbReference>
<protein>
    <recommendedName>
        <fullName evidence="8">Endonuclease/exonuclease/phosphatase domain-containing protein</fullName>
    </recommendedName>
</protein>
<dbReference type="SUPFAM" id="SSF51120">
    <property type="entry name" value="beta-Roll"/>
    <property type="match status" value="1"/>
</dbReference>
<evidence type="ECO:0000256" key="5">
    <source>
        <dbReference type="PIRSR" id="PIRSR604808-2"/>
    </source>
</evidence>
<dbReference type="GO" id="GO:0008311">
    <property type="term" value="F:double-stranded DNA 3'-5' DNA exonuclease activity"/>
    <property type="evidence" value="ECO:0007669"/>
    <property type="project" value="TreeGrafter"/>
</dbReference>
<dbReference type="eggNOG" id="KOG1294">
    <property type="taxonomic scope" value="Eukaryota"/>
</dbReference>
<accession>F0YJT1</accession>
<dbReference type="RefSeq" id="XP_009040663.1">
    <property type="nucleotide sequence ID" value="XM_009042415.1"/>
</dbReference>
<evidence type="ECO:0000313" key="9">
    <source>
        <dbReference type="EMBL" id="EGB04556.1"/>
    </source>
</evidence>
<evidence type="ECO:0000256" key="4">
    <source>
        <dbReference type="ARBA" id="ARBA00022842"/>
    </source>
</evidence>
<comment type="similarity">
    <text evidence="1">Belongs to the DNA repair enzymes AP/ExoA family.</text>
</comment>
<feature type="site" description="Important for catalytic activity" evidence="6">
    <location>
        <position position="415"/>
    </location>
</feature>
<dbReference type="InterPro" id="IPR011049">
    <property type="entry name" value="Serralysin-like_metalloprot_C"/>
</dbReference>
<dbReference type="InParanoid" id="F0YJT1"/>
<keyword evidence="2 5" id="KW-0479">Metal-binding</keyword>
<evidence type="ECO:0000256" key="3">
    <source>
        <dbReference type="ARBA" id="ARBA00022801"/>
    </source>
</evidence>
<evidence type="ECO:0000256" key="6">
    <source>
        <dbReference type="PIRSR" id="PIRSR604808-3"/>
    </source>
</evidence>
<dbReference type="OrthoDB" id="391817at2759"/>
<dbReference type="PROSITE" id="PS51435">
    <property type="entry name" value="AP_NUCLEASE_F1_4"/>
    <property type="match status" value="1"/>
</dbReference>
<dbReference type="InterPro" id="IPR020847">
    <property type="entry name" value="AP_endonuclease_F1_BS"/>
</dbReference>
<name>F0YJT1_AURAN</name>
<organism evidence="10">
    <name type="scientific">Aureococcus anophagefferens</name>
    <name type="common">Harmful bloom alga</name>
    <dbReference type="NCBI Taxonomy" id="44056"/>
    <lineage>
        <taxon>Eukaryota</taxon>
        <taxon>Sar</taxon>
        <taxon>Stramenopiles</taxon>
        <taxon>Ochrophyta</taxon>
        <taxon>Pelagophyceae</taxon>
        <taxon>Pelagomonadales</taxon>
        <taxon>Pelagomonadaceae</taxon>
        <taxon>Aureococcus</taxon>
    </lineage>
</organism>
<feature type="region of interest" description="Disordered" evidence="7">
    <location>
        <begin position="564"/>
        <end position="590"/>
    </location>
</feature>
<dbReference type="Gene3D" id="3.60.10.10">
    <property type="entry name" value="Endonuclease/exonuclease/phosphatase"/>
    <property type="match status" value="1"/>
</dbReference>
<evidence type="ECO:0000256" key="2">
    <source>
        <dbReference type="ARBA" id="ARBA00022723"/>
    </source>
</evidence>
<dbReference type="GeneID" id="20228728"/>
<reference evidence="9 10" key="1">
    <citation type="journal article" date="2011" name="Proc. Natl. Acad. Sci. U.S.A.">
        <title>Niche of harmful alga Aureococcus anophagefferens revealed through ecogenomics.</title>
        <authorList>
            <person name="Gobler C.J."/>
            <person name="Berry D.L."/>
            <person name="Dyhrman S.T."/>
            <person name="Wilhelm S.W."/>
            <person name="Salamov A."/>
            <person name="Lobanov A.V."/>
            <person name="Zhang Y."/>
            <person name="Collier J.L."/>
            <person name="Wurch L.L."/>
            <person name="Kustka A.B."/>
            <person name="Dill B.D."/>
            <person name="Shah M."/>
            <person name="VerBerkmoes N.C."/>
            <person name="Kuo A."/>
            <person name="Terry A."/>
            <person name="Pangilinan J."/>
            <person name="Lindquist E.A."/>
            <person name="Lucas S."/>
            <person name="Paulsen I.T."/>
            <person name="Hattenrath-Lehmann T.K."/>
            <person name="Talmage S.C."/>
            <person name="Walker E.A."/>
            <person name="Koch F."/>
            <person name="Burson A.M."/>
            <person name="Marcoval M.A."/>
            <person name="Tang Y.Z."/>
            <person name="Lecleir G.R."/>
            <person name="Coyne K.J."/>
            <person name="Berg G.M."/>
            <person name="Bertrand E.M."/>
            <person name="Saito M.A."/>
            <person name="Gladyshev V.N."/>
            <person name="Grigoriev I.V."/>
        </authorList>
    </citation>
    <scope>NUCLEOTIDE SEQUENCE [LARGE SCALE GENOMIC DNA]</scope>
    <source>
        <strain evidence="10">CCMP 1984</strain>
    </source>
</reference>
<dbReference type="GO" id="GO:0003677">
    <property type="term" value="F:DNA binding"/>
    <property type="evidence" value="ECO:0007669"/>
    <property type="project" value="InterPro"/>
</dbReference>
<feature type="site" description="Transition state stabilizer" evidence="6">
    <location>
        <position position="189"/>
    </location>
</feature>